<keyword evidence="1" id="KW-0732">Signal</keyword>
<feature type="signal peptide" evidence="1">
    <location>
        <begin position="1"/>
        <end position="20"/>
    </location>
</feature>
<proteinExistence type="predicted"/>
<evidence type="ECO:0000256" key="1">
    <source>
        <dbReference type="SAM" id="SignalP"/>
    </source>
</evidence>
<dbReference type="InterPro" id="IPR006626">
    <property type="entry name" value="PbH1"/>
</dbReference>
<dbReference type="Proteomes" id="UP000179243">
    <property type="component" value="Unassembled WGS sequence"/>
</dbReference>
<evidence type="ECO:0000313" key="2">
    <source>
        <dbReference type="EMBL" id="OGK05004.1"/>
    </source>
</evidence>
<dbReference type="AlphaFoldDB" id="A0A1F7FEA6"/>
<dbReference type="InterPro" id="IPR012334">
    <property type="entry name" value="Pectin_lyas_fold"/>
</dbReference>
<comment type="caution">
    <text evidence="2">The sequence shown here is derived from an EMBL/GenBank/DDBJ whole genome shotgun (WGS) entry which is preliminary data.</text>
</comment>
<reference evidence="2 3" key="1">
    <citation type="journal article" date="2016" name="Nat. Commun.">
        <title>Thousands of microbial genomes shed light on interconnected biogeochemical processes in an aquifer system.</title>
        <authorList>
            <person name="Anantharaman K."/>
            <person name="Brown C.T."/>
            <person name="Hug L.A."/>
            <person name="Sharon I."/>
            <person name="Castelle C.J."/>
            <person name="Probst A.J."/>
            <person name="Thomas B.C."/>
            <person name="Singh A."/>
            <person name="Wilkins M.J."/>
            <person name="Karaoz U."/>
            <person name="Brodie E.L."/>
            <person name="Williams K.H."/>
            <person name="Hubbard S.S."/>
            <person name="Banfield J.F."/>
        </authorList>
    </citation>
    <scope>NUCLEOTIDE SEQUENCE [LARGE SCALE GENOMIC DNA]</scope>
</reference>
<name>A0A1F7FEA6_UNCRA</name>
<feature type="chain" id="PRO_5009528621" description="Right handed beta helix domain-containing protein" evidence="1">
    <location>
        <begin position="21"/>
        <end position="528"/>
    </location>
</feature>
<accession>A0A1F7FEA6</accession>
<dbReference type="SUPFAM" id="SSF51126">
    <property type="entry name" value="Pectin lyase-like"/>
    <property type="match status" value="1"/>
</dbReference>
<organism evidence="2 3">
    <name type="scientific">Candidatus Raymondbacteria bacterium RIFOXYD12_FULL_49_13</name>
    <dbReference type="NCBI Taxonomy" id="1817890"/>
    <lineage>
        <taxon>Bacteria</taxon>
        <taxon>Raymondiibacteriota</taxon>
    </lineage>
</organism>
<dbReference type="InterPro" id="IPR011050">
    <property type="entry name" value="Pectin_lyase_fold/virulence"/>
</dbReference>
<protein>
    <recommendedName>
        <fullName evidence="4">Right handed beta helix domain-containing protein</fullName>
    </recommendedName>
</protein>
<evidence type="ECO:0008006" key="4">
    <source>
        <dbReference type="Google" id="ProtNLM"/>
    </source>
</evidence>
<dbReference type="SMART" id="SM00710">
    <property type="entry name" value="PbH1"/>
    <property type="match status" value="6"/>
</dbReference>
<sequence>MVKSLIYFCLVALFTMRVMGTTVTISQGQSITSAIAARTSGDTILCNTGIYTAFSTSGQFSASDPLVIKSSTLHGARIQSGDKANFYNAHGIVFEGFEIDGTNMSSNSGLVQVSATSSDITIKNCHIYNGSYDADCIKINQTSRVNVIGCDLHDPGLRVDGTAQETLDLLDCNGGLISGNVFRTITEPARQYVNAKGGSRDIIFENNIFLHAKGMEAAVMLGGYSDPIYINGQFEGVNITARNNIIIGSTRGSFVIVNVDGAYIYNNLSYGCSSPNINFGQGGGTGLDGGNRNIYAYNNVFFNCGMLGKRPMLAKTEAITIENFVHDNNCFWNSGEILASDRTFSPAREAAGVLTDPLLSIDTSGTDYAHIMNSISVAAGSPLVNGGAIPDTACPGIPFDIKGAVRPLGGAYDIGPLEQAGTAAEKTTDRDMKPGITIAPNPFNPATRISVSGLASLRGQSGLFAAGSEMAAMNVFNMHGTLVQKLSAACRQLPIGITWDASHLPSGVYTIVVTAGSLKLTEKAILLK</sequence>
<dbReference type="Gene3D" id="2.160.20.10">
    <property type="entry name" value="Single-stranded right-handed beta-helix, Pectin lyase-like"/>
    <property type="match status" value="1"/>
</dbReference>
<gene>
    <name evidence="2" type="ORF">A2519_10020</name>
</gene>
<evidence type="ECO:0000313" key="3">
    <source>
        <dbReference type="Proteomes" id="UP000179243"/>
    </source>
</evidence>
<dbReference type="EMBL" id="MFYX01000064">
    <property type="protein sequence ID" value="OGK05004.1"/>
    <property type="molecule type" value="Genomic_DNA"/>
</dbReference>